<evidence type="ECO:0000313" key="4">
    <source>
        <dbReference type="EMBL" id="ERF76104.1"/>
    </source>
</evidence>
<dbReference type="InterPro" id="IPR038305">
    <property type="entry name" value="HeLo_sf"/>
</dbReference>
<gene>
    <name evidence="4" type="ORF">EPUS_01437</name>
</gene>
<reference evidence="5" key="1">
    <citation type="journal article" date="2014" name="BMC Genomics">
        <title>Genome characteristics reveal the impact of lichenization on lichen-forming fungus Endocarpon pusillum Hedwig (Verrucariales, Ascomycota).</title>
        <authorList>
            <person name="Wang Y.-Y."/>
            <person name="Liu B."/>
            <person name="Zhang X.-Y."/>
            <person name="Zhou Q.-M."/>
            <person name="Zhang T."/>
            <person name="Li H."/>
            <person name="Yu Y.-F."/>
            <person name="Zhang X.-L."/>
            <person name="Hao X.-Y."/>
            <person name="Wang M."/>
            <person name="Wang L."/>
            <person name="Wei J.-C."/>
        </authorList>
    </citation>
    <scope>NUCLEOTIDE SEQUENCE [LARGE SCALE GENOMIC DNA]</scope>
    <source>
        <strain evidence="5">Z07020 / HMAS-L-300199</strain>
    </source>
</reference>
<protein>
    <submittedName>
        <fullName evidence="4">Uncharacterized protein</fullName>
    </submittedName>
</protein>
<dbReference type="InterPro" id="IPR056002">
    <property type="entry name" value="DUF7580"/>
</dbReference>
<evidence type="ECO:0000256" key="1">
    <source>
        <dbReference type="SAM" id="MobiDB-lite"/>
    </source>
</evidence>
<evidence type="ECO:0000259" key="2">
    <source>
        <dbReference type="Pfam" id="PF14479"/>
    </source>
</evidence>
<name>U1I2B9_ENDPU</name>
<organism evidence="4 5">
    <name type="scientific">Endocarpon pusillum (strain Z07020 / HMAS-L-300199)</name>
    <name type="common">Lichen-forming fungus</name>
    <dbReference type="NCBI Taxonomy" id="1263415"/>
    <lineage>
        <taxon>Eukaryota</taxon>
        <taxon>Fungi</taxon>
        <taxon>Dikarya</taxon>
        <taxon>Ascomycota</taxon>
        <taxon>Pezizomycotina</taxon>
        <taxon>Eurotiomycetes</taxon>
        <taxon>Chaetothyriomycetidae</taxon>
        <taxon>Verrucariales</taxon>
        <taxon>Verrucariaceae</taxon>
        <taxon>Endocarpon</taxon>
    </lineage>
</organism>
<dbReference type="HOGENOM" id="CLU_017444_1_0_1"/>
<dbReference type="AlphaFoldDB" id="U1I2B9"/>
<accession>U1I2B9</accession>
<dbReference type="EMBL" id="KE720780">
    <property type="protein sequence ID" value="ERF76104.1"/>
    <property type="molecule type" value="Genomic_DNA"/>
</dbReference>
<evidence type="ECO:0000259" key="3">
    <source>
        <dbReference type="Pfam" id="PF24476"/>
    </source>
</evidence>
<feature type="compositionally biased region" description="Basic and acidic residues" evidence="1">
    <location>
        <begin position="240"/>
        <end position="251"/>
    </location>
</feature>
<feature type="domain" description="Prion-inhibition and propagation HeLo" evidence="2">
    <location>
        <begin position="3"/>
        <end position="193"/>
    </location>
</feature>
<dbReference type="RefSeq" id="XP_007786570.1">
    <property type="nucleotide sequence ID" value="XM_007788380.1"/>
</dbReference>
<dbReference type="InterPro" id="IPR011009">
    <property type="entry name" value="Kinase-like_dom_sf"/>
</dbReference>
<keyword evidence="5" id="KW-1185">Reference proteome</keyword>
<dbReference type="Gene3D" id="1.10.510.10">
    <property type="entry name" value="Transferase(Phosphotransferase) domain 1"/>
    <property type="match status" value="1"/>
</dbReference>
<dbReference type="GeneID" id="19236494"/>
<dbReference type="Gene3D" id="1.20.120.1020">
    <property type="entry name" value="Prion-inhibition and propagation, HeLo domain"/>
    <property type="match status" value="1"/>
</dbReference>
<evidence type="ECO:0000313" key="5">
    <source>
        <dbReference type="Proteomes" id="UP000019373"/>
    </source>
</evidence>
<dbReference type="SUPFAM" id="SSF56112">
    <property type="entry name" value="Protein kinase-like (PK-like)"/>
    <property type="match status" value="1"/>
</dbReference>
<dbReference type="PANTHER" id="PTHR37542:SF1">
    <property type="entry name" value="PRION-INHIBITION AND PROPAGATION HELO DOMAIN-CONTAINING PROTEIN"/>
    <property type="match status" value="1"/>
</dbReference>
<feature type="region of interest" description="Disordered" evidence="1">
    <location>
        <begin position="230"/>
        <end position="251"/>
    </location>
</feature>
<feature type="domain" description="DUF7580" evidence="3">
    <location>
        <begin position="374"/>
        <end position="571"/>
    </location>
</feature>
<dbReference type="eggNOG" id="ENOG502RXKN">
    <property type="taxonomic scope" value="Eukaryota"/>
</dbReference>
<dbReference type="Pfam" id="PF14479">
    <property type="entry name" value="HeLo"/>
    <property type="match status" value="1"/>
</dbReference>
<dbReference type="OrthoDB" id="1911848at2759"/>
<sequence length="599" mass="68925">MNTSCLELRTRLEMEQCRLLNFAEATGLLDYEENDPLSESLESEKLVLIAVLTQIGCKLDDFSALTNRYKPLRKEDKTASEAKNVKEDFISLKKKWETSVKKSPKRRERLRGTNHLFKWYGMGVDIAKEPERLWWAAVDEKVFKKVLQELVEYNNYLHELTRGQHAKKLEMTTRETYLEMVLVRGQVDELKRLLVNSILLQDHQQVTATPRAAEANVEHGRLLHGLVDTKSQSLMNDEPDEKKPPAYEEATRDTKLSYKSVDLLTELKKVDVMQQRVQTSGKYWPEGKSKTEERPSVQVWVEWKEYKTEINDETRNSVALPECLKRVKELVALLQSCRLNAFRIPTCLGWYDYRDDDIERSLHAPLFGIVFRKEDQSDNSPDPISLLDLIKTEPRPSLSARATLAHKLADSVLYLHAVRWLHKSIRSDGILFFPNTKTREPDIREPYMTGFEYSRPDRTDAHSTHIPPSPRNEAYVHPSYQGVKARGTYRKSFDIYSLGIVLLEIAYWEPILTILAKEFATEAEPISSEVQLIQTILIETKPKYVENLKGMVGERYYTAVDSCLRVMAGKSDETAIEVSAKLQSDFTHLVVGNLGSVIV</sequence>
<dbReference type="Proteomes" id="UP000019373">
    <property type="component" value="Unassembled WGS sequence"/>
</dbReference>
<dbReference type="InterPro" id="IPR029498">
    <property type="entry name" value="HeLo_dom"/>
</dbReference>
<dbReference type="PANTHER" id="PTHR37542">
    <property type="entry name" value="HELO DOMAIN-CONTAINING PROTEIN-RELATED"/>
    <property type="match status" value="1"/>
</dbReference>
<dbReference type="Pfam" id="PF24476">
    <property type="entry name" value="DUF7580"/>
    <property type="match status" value="1"/>
</dbReference>
<proteinExistence type="predicted"/>
<dbReference type="OMA" id="VQVQCLF"/>